<evidence type="ECO:0000313" key="2">
    <source>
        <dbReference type="EMBL" id="CCX11542.1"/>
    </source>
</evidence>
<keyword evidence="3" id="KW-1185">Reference proteome</keyword>
<dbReference type="InterPro" id="IPR000210">
    <property type="entry name" value="BTB/POZ_dom"/>
</dbReference>
<dbReference type="SUPFAM" id="SSF54695">
    <property type="entry name" value="POZ domain"/>
    <property type="match status" value="1"/>
</dbReference>
<accession>U4L5R4</accession>
<protein>
    <submittedName>
        <fullName evidence="2">Similar to BTB/POZ domain protein [Aspergillus clavatus NRRL 1] acc. no. XP_001267759</fullName>
    </submittedName>
</protein>
<sequence length="160" mass="18441">MGSINIIIKTKDTEFYAHRRVLKLRTSFFEDKIKVMQIKEDKLVTVTMDEAADGGYYCTTHAVWRFLNWCYTGDYSGQSQKIGLNHDDHLGALRHCEVYHLAAKFDIPDLKNLAVTKLATHLSSKWVASEFPEIVVSMEIPREQQRHPLGCFIRSKGSHR</sequence>
<feature type="domain" description="BTB" evidence="1">
    <location>
        <begin position="4"/>
        <end position="79"/>
    </location>
</feature>
<dbReference type="EMBL" id="HF935626">
    <property type="protein sequence ID" value="CCX11542.1"/>
    <property type="molecule type" value="Genomic_DNA"/>
</dbReference>
<organism evidence="2 3">
    <name type="scientific">Pyronema omphalodes (strain CBS 100304)</name>
    <name type="common">Pyronema confluens</name>
    <dbReference type="NCBI Taxonomy" id="1076935"/>
    <lineage>
        <taxon>Eukaryota</taxon>
        <taxon>Fungi</taxon>
        <taxon>Dikarya</taxon>
        <taxon>Ascomycota</taxon>
        <taxon>Pezizomycotina</taxon>
        <taxon>Pezizomycetes</taxon>
        <taxon>Pezizales</taxon>
        <taxon>Pyronemataceae</taxon>
        <taxon>Pyronema</taxon>
    </lineage>
</organism>
<dbReference type="Pfam" id="PF00651">
    <property type="entry name" value="BTB"/>
    <property type="match status" value="1"/>
</dbReference>
<reference evidence="2 3" key="1">
    <citation type="journal article" date="2013" name="PLoS Genet.">
        <title>The genome and development-dependent transcriptomes of Pyronema confluens: a window into fungal evolution.</title>
        <authorList>
            <person name="Traeger S."/>
            <person name="Altegoer F."/>
            <person name="Freitag M."/>
            <person name="Gabaldon T."/>
            <person name="Kempken F."/>
            <person name="Kumar A."/>
            <person name="Marcet-Houben M."/>
            <person name="Poggeler S."/>
            <person name="Stajich J.E."/>
            <person name="Nowrousian M."/>
        </authorList>
    </citation>
    <scope>NUCLEOTIDE SEQUENCE [LARGE SCALE GENOMIC DNA]</scope>
    <source>
        <strain evidence="3">CBS 100304</strain>
        <tissue evidence="2">Vegetative mycelium</tissue>
    </source>
</reference>
<dbReference type="PANTHER" id="PTHR47843">
    <property type="entry name" value="BTB DOMAIN-CONTAINING PROTEIN-RELATED"/>
    <property type="match status" value="1"/>
</dbReference>
<dbReference type="Gene3D" id="3.30.710.10">
    <property type="entry name" value="Potassium Channel Kv1.1, Chain A"/>
    <property type="match status" value="1"/>
</dbReference>
<proteinExistence type="predicted"/>
<evidence type="ECO:0000313" key="3">
    <source>
        <dbReference type="Proteomes" id="UP000018144"/>
    </source>
</evidence>
<dbReference type="CDD" id="cd18186">
    <property type="entry name" value="BTB_POZ_ZBTB_KLHL-like"/>
    <property type="match status" value="1"/>
</dbReference>
<dbReference type="Proteomes" id="UP000018144">
    <property type="component" value="Unassembled WGS sequence"/>
</dbReference>
<dbReference type="OrthoDB" id="6359816at2759"/>
<evidence type="ECO:0000259" key="1">
    <source>
        <dbReference type="PROSITE" id="PS50097"/>
    </source>
</evidence>
<dbReference type="PROSITE" id="PS50097">
    <property type="entry name" value="BTB"/>
    <property type="match status" value="1"/>
</dbReference>
<name>U4L5R4_PYROM</name>
<dbReference type="AlphaFoldDB" id="U4L5R4"/>
<gene>
    <name evidence="2" type="ORF">PCON_11136</name>
</gene>
<dbReference type="InterPro" id="IPR011333">
    <property type="entry name" value="SKP1/BTB/POZ_sf"/>
</dbReference>